<accession>A0A6V8N594</accession>
<dbReference type="Pfam" id="PF02743">
    <property type="entry name" value="dCache_1"/>
    <property type="match status" value="1"/>
</dbReference>
<keyword evidence="5 7" id="KW-0472">Membrane</keyword>
<dbReference type="FunFam" id="3.20.20.450:FF:000001">
    <property type="entry name" value="Cyclic di-GMP phosphodiesterase yahA"/>
    <property type="match status" value="1"/>
</dbReference>
<proteinExistence type="predicted"/>
<name>A0A6V8N594_9BACT</name>
<evidence type="ECO:0000259" key="8">
    <source>
        <dbReference type="PROSITE" id="PS50883"/>
    </source>
</evidence>
<dbReference type="SMART" id="SM00267">
    <property type="entry name" value="GGDEF"/>
    <property type="match status" value="1"/>
</dbReference>
<feature type="transmembrane region" description="Helical" evidence="7">
    <location>
        <begin position="21"/>
        <end position="41"/>
    </location>
</feature>
<comment type="caution">
    <text evidence="11">The sequence shown here is derived from an EMBL/GenBank/DDBJ whole genome shotgun (WGS) entry which is preliminary data.</text>
</comment>
<sequence>MHEPSGAAMPLFRNASIRSKLLAIMLVCSVPVLFVVTYFIVNQYLDKRKQSEREVLSAVQSIAFEHVAQVEGIRSLLIALSQYPDIRLKDQAGCSRILNLILEKSPTSLNVGLADTSGKIVATGLKQPLPIKYRVDDRKYFREALRTGKFSAGEYTVSRAALKKPTPTLHFALPVLGHEGKPEAVLYAAYDLNSFGRIFDAQGLPTGAIINLTDHRGTVLYRYSRLGVSDLVGTSDHPDLRQHMTGPAEEGVLTGIGMDGAKRHFGFKRLRLNPGETPYLYIRVSIPEQVATSNTRKAFLISLAVFSVAAVITYFLTRIIAGHYIVRPVRRLVNASKSVQDGDLTARSGLPYSSDELGQLARSFDEMAASLDQRIRQISQAESEKHRLAFYDPLTELPNRRLLRDRLQIAMLRSRRQSTGFALAYLDIDNFKHINDSLGHSAGDQLLKIVAGRYQAALREDDFVCRLGGDEFAVILHDIQQESAASTVIQKLLEATCAPMVIEGRELLITASIGVAFYPKDAEDTATLEKDADIALYHAKDEGKNTFRMFCEELTRSSRERINLIHALQHALDRNELCLHYQPKIDNANGKVTGVEALLRWTSPEVGSIPPDRFIPLAEESRLIIPIGEWVVRTACSQQVAWKRAGCDLSMAVNISAVQLKSPELIQTIQRIIEETGIEPEQLELELTESCLVDRPDEVIKVLEKLRALRCSIAIDDFGTGYSSLSYLKNFPVTVLKIDRSFVKDLTSSSSDRAIAQSVVNLANNLDMVTVAEGVEHQHQQAVLEEIGCNFVQGFLHCEPVPPEEIPDIVRARNGEEERVRKASIN</sequence>
<evidence type="ECO:0000256" key="2">
    <source>
        <dbReference type="ARBA" id="ARBA00022475"/>
    </source>
</evidence>
<keyword evidence="12" id="KW-1185">Reference proteome</keyword>
<feature type="transmembrane region" description="Helical" evidence="7">
    <location>
        <begin position="298"/>
        <end position="321"/>
    </location>
</feature>
<dbReference type="Gene3D" id="3.30.70.270">
    <property type="match status" value="1"/>
</dbReference>
<dbReference type="GO" id="GO:0007165">
    <property type="term" value="P:signal transduction"/>
    <property type="evidence" value="ECO:0007669"/>
    <property type="project" value="InterPro"/>
</dbReference>
<dbReference type="SUPFAM" id="SSF141868">
    <property type="entry name" value="EAL domain-like"/>
    <property type="match status" value="1"/>
</dbReference>
<dbReference type="InterPro" id="IPR052155">
    <property type="entry name" value="Biofilm_reg_signaling"/>
</dbReference>
<dbReference type="Pfam" id="PF00563">
    <property type="entry name" value="EAL"/>
    <property type="match status" value="1"/>
</dbReference>
<dbReference type="InterPro" id="IPR043128">
    <property type="entry name" value="Rev_trsase/Diguanyl_cyclase"/>
</dbReference>
<dbReference type="EMBL" id="BLXZ01000001">
    <property type="protein sequence ID" value="GFO66997.1"/>
    <property type="molecule type" value="Genomic_DNA"/>
</dbReference>
<dbReference type="CDD" id="cd12914">
    <property type="entry name" value="PDC1_DGC_like"/>
    <property type="match status" value="1"/>
</dbReference>
<dbReference type="GO" id="GO:0005886">
    <property type="term" value="C:plasma membrane"/>
    <property type="evidence" value="ECO:0007669"/>
    <property type="project" value="UniProtKB-SubCell"/>
</dbReference>
<dbReference type="Gene3D" id="3.20.20.450">
    <property type="entry name" value="EAL domain"/>
    <property type="match status" value="1"/>
</dbReference>
<feature type="domain" description="EAL" evidence="8">
    <location>
        <begin position="561"/>
        <end position="814"/>
    </location>
</feature>
<evidence type="ECO:0000256" key="7">
    <source>
        <dbReference type="SAM" id="Phobius"/>
    </source>
</evidence>
<reference evidence="12" key="1">
    <citation type="submission" date="2020-06" db="EMBL/GenBank/DDBJ databases">
        <title>Draft genomic sequecing of Geomonas sp. Red745.</title>
        <authorList>
            <person name="Itoh H."/>
            <person name="Xu Z.X."/>
            <person name="Ushijima N."/>
            <person name="Masuda Y."/>
            <person name="Shiratori Y."/>
            <person name="Senoo K."/>
        </authorList>
    </citation>
    <scope>NUCLEOTIDE SEQUENCE [LARGE SCALE GENOMIC DNA]</scope>
    <source>
        <strain evidence="12">Red745</strain>
    </source>
</reference>
<keyword evidence="2" id="KW-1003">Cell membrane</keyword>
<dbReference type="InterPro" id="IPR035919">
    <property type="entry name" value="EAL_sf"/>
</dbReference>
<dbReference type="SUPFAM" id="SSF158472">
    <property type="entry name" value="HAMP domain-like"/>
    <property type="match status" value="1"/>
</dbReference>
<comment type="catalytic activity">
    <reaction evidence="6">
        <text>3',3'-c-di-GMP + H2O = 5'-phosphoguanylyl(3'-&gt;5')guanosine + H(+)</text>
        <dbReference type="Rhea" id="RHEA:24902"/>
        <dbReference type="ChEBI" id="CHEBI:15377"/>
        <dbReference type="ChEBI" id="CHEBI:15378"/>
        <dbReference type="ChEBI" id="CHEBI:58754"/>
        <dbReference type="ChEBI" id="CHEBI:58805"/>
        <dbReference type="EC" id="3.1.4.52"/>
    </reaction>
    <physiologicalReaction direction="left-to-right" evidence="6">
        <dbReference type="Rhea" id="RHEA:24903"/>
    </physiologicalReaction>
</comment>
<dbReference type="InterPro" id="IPR000160">
    <property type="entry name" value="GGDEF_dom"/>
</dbReference>
<dbReference type="PROSITE" id="PS50883">
    <property type="entry name" value="EAL"/>
    <property type="match status" value="1"/>
</dbReference>
<dbReference type="PANTHER" id="PTHR44757">
    <property type="entry name" value="DIGUANYLATE CYCLASE DGCP"/>
    <property type="match status" value="1"/>
</dbReference>
<dbReference type="AlphaFoldDB" id="A0A6V8N594"/>
<evidence type="ECO:0000259" key="9">
    <source>
        <dbReference type="PROSITE" id="PS50885"/>
    </source>
</evidence>
<dbReference type="PROSITE" id="PS50885">
    <property type="entry name" value="HAMP"/>
    <property type="match status" value="1"/>
</dbReference>
<evidence type="ECO:0000259" key="10">
    <source>
        <dbReference type="PROSITE" id="PS50887"/>
    </source>
</evidence>
<evidence type="ECO:0000256" key="4">
    <source>
        <dbReference type="ARBA" id="ARBA00022989"/>
    </source>
</evidence>
<evidence type="ECO:0000256" key="1">
    <source>
        <dbReference type="ARBA" id="ARBA00004651"/>
    </source>
</evidence>
<dbReference type="CDD" id="cd01949">
    <property type="entry name" value="GGDEF"/>
    <property type="match status" value="1"/>
</dbReference>
<dbReference type="SMART" id="SM00052">
    <property type="entry name" value="EAL"/>
    <property type="match status" value="1"/>
</dbReference>
<gene>
    <name evidence="11" type="ORF">GMLC_05760</name>
</gene>
<dbReference type="FunFam" id="3.30.70.270:FF:000001">
    <property type="entry name" value="Diguanylate cyclase domain protein"/>
    <property type="match status" value="1"/>
</dbReference>
<dbReference type="Proteomes" id="UP000587586">
    <property type="component" value="Unassembled WGS sequence"/>
</dbReference>
<evidence type="ECO:0008006" key="13">
    <source>
        <dbReference type="Google" id="ProtNLM"/>
    </source>
</evidence>
<evidence type="ECO:0000256" key="3">
    <source>
        <dbReference type="ARBA" id="ARBA00022692"/>
    </source>
</evidence>
<dbReference type="GO" id="GO:0071732">
    <property type="term" value="P:cellular response to nitric oxide"/>
    <property type="evidence" value="ECO:0007669"/>
    <property type="project" value="UniProtKB-ARBA"/>
</dbReference>
<dbReference type="CDD" id="cd12915">
    <property type="entry name" value="PDC2_DGC_like"/>
    <property type="match status" value="1"/>
</dbReference>
<evidence type="ECO:0000256" key="5">
    <source>
        <dbReference type="ARBA" id="ARBA00023136"/>
    </source>
</evidence>
<dbReference type="NCBIfam" id="TIGR00254">
    <property type="entry name" value="GGDEF"/>
    <property type="match status" value="1"/>
</dbReference>
<dbReference type="Gene3D" id="6.10.340.10">
    <property type="match status" value="1"/>
</dbReference>
<feature type="domain" description="HAMP" evidence="9">
    <location>
        <begin position="323"/>
        <end position="376"/>
    </location>
</feature>
<evidence type="ECO:0000256" key="6">
    <source>
        <dbReference type="ARBA" id="ARBA00051114"/>
    </source>
</evidence>
<dbReference type="InterPro" id="IPR003660">
    <property type="entry name" value="HAMP_dom"/>
</dbReference>
<organism evidence="11 12">
    <name type="scientific">Geomonas limicola</name>
    <dbReference type="NCBI Taxonomy" id="2740186"/>
    <lineage>
        <taxon>Bacteria</taxon>
        <taxon>Pseudomonadati</taxon>
        <taxon>Thermodesulfobacteriota</taxon>
        <taxon>Desulfuromonadia</taxon>
        <taxon>Geobacterales</taxon>
        <taxon>Geobacteraceae</taxon>
        <taxon>Geomonas</taxon>
    </lineage>
</organism>
<dbReference type="Pfam" id="PF00672">
    <property type="entry name" value="HAMP"/>
    <property type="match status" value="1"/>
</dbReference>
<dbReference type="SUPFAM" id="SSF55073">
    <property type="entry name" value="Nucleotide cyclase"/>
    <property type="match status" value="1"/>
</dbReference>
<dbReference type="GO" id="GO:0071111">
    <property type="term" value="F:cyclic-guanylate-specific phosphodiesterase activity"/>
    <property type="evidence" value="ECO:0007669"/>
    <property type="project" value="UniProtKB-EC"/>
</dbReference>
<dbReference type="PROSITE" id="PS50887">
    <property type="entry name" value="GGDEF"/>
    <property type="match status" value="1"/>
</dbReference>
<dbReference type="CDD" id="cd06225">
    <property type="entry name" value="HAMP"/>
    <property type="match status" value="1"/>
</dbReference>
<dbReference type="InterPro" id="IPR029787">
    <property type="entry name" value="Nucleotide_cyclase"/>
</dbReference>
<evidence type="ECO:0000313" key="11">
    <source>
        <dbReference type="EMBL" id="GFO66997.1"/>
    </source>
</evidence>
<dbReference type="PANTHER" id="PTHR44757:SF2">
    <property type="entry name" value="BIOFILM ARCHITECTURE MAINTENANCE PROTEIN MBAA"/>
    <property type="match status" value="1"/>
</dbReference>
<comment type="subcellular location">
    <subcellularLocation>
        <location evidence="1">Cell membrane</location>
        <topology evidence="1">Multi-pass membrane protein</topology>
    </subcellularLocation>
</comment>
<dbReference type="InterPro" id="IPR001633">
    <property type="entry name" value="EAL_dom"/>
</dbReference>
<keyword evidence="3 7" id="KW-0812">Transmembrane</keyword>
<dbReference type="SMART" id="SM00304">
    <property type="entry name" value="HAMP"/>
    <property type="match status" value="1"/>
</dbReference>
<dbReference type="Pfam" id="PF00990">
    <property type="entry name" value="GGDEF"/>
    <property type="match status" value="1"/>
</dbReference>
<feature type="domain" description="GGDEF" evidence="10">
    <location>
        <begin position="419"/>
        <end position="552"/>
    </location>
</feature>
<dbReference type="Gene3D" id="3.30.450.20">
    <property type="entry name" value="PAS domain"/>
    <property type="match status" value="1"/>
</dbReference>
<dbReference type="CDD" id="cd01948">
    <property type="entry name" value="EAL"/>
    <property type="match status" value="1"/>
</dbReference>
<protein>
    <recommendedName>
        <fullName evidence="13">GGDEF domain-containing protein</fullName>
    </recommendedName>
</protein>
<evidence type="ECO:0000313" key="12">
    <source>
        <dbReference type="Proteomes" id="UP000587586"/>
    </source>
</evidence>
<keyword evidence="4 7" id="KW-1133">Transmembrane helix</keyword>
<dbReference type="InterPro" id="IPR033479">
    <property type="entry name" value="dCache_1"/>
</dbReference>